<proteinExistence type="predicted"/>
<accession>A0A2P2NJ86</accession>
<sequence length="10" mass="1332">MRLTFWYLTT</sequence>
<protein>
    <submittedName>
        <fullName evidence="1">Uncharacterized protein</fullName>
    </submittedName>
</protein>
<evidence type="ECO:0000313" key="1">
    <source>
        <dbReference type="EMBL" id="MBX42551.1"/>
    </source>
</evidence>
<dbReference type="EMBL" id="GGEC01062067">
    <property type="protein sequence ID" value="MBX42551.1"/>
    <property type="molecule type" value="Transcribed_RNA"/>
</dbReference>
<organism evidence="1">
    <name type="scientific">Rhizophora mucronata</name>
    <name type="common">Asiatic mangrove</name>
    <dbReference type="NCBI Taxonomy" id="61149"/>
    <lineage>
        <taxon>Eukaryota</taxon>
        <taxon>Viridiplantae</taxon>
        <taxon>Streptophyta</taxon>
        <taxon>Embryophyta</taxon>
        <taxon>Tracheophyta</taxon>
        <taxon>Spermatophyta</taxon>
        <taxon>Magnoliopsida</taxon>
        <taxon>eudicotyledons</taxon>
        <taxon>Gunneridae</taxon>
        <taxon>Pentapetalae</taxon>
        <taxon>rosids</taxon>
        <taxon>fabids</taxon>
        <taxon>Malpighiales</taxon>
        <taxon>Rhizophoraceae</taxon>
        <taxon>Rhizophora</taxon>
    </lineage>
</organism>
<name>A0A2P2NJ86_RHIMU</name>
<reference evidence="1" key="1">
    <citation type="submission" date="2018-02" db="EMBL/GenBank/DDBJ databases">
        <title>Rhizophora mucronata_Transcriptome.</title>
        <authorList>
            <person name="Meera S.P."/>
            <person name="Sreeshan A."/>
            <person name="Augustine A."/>
        </authorList>
    </citation>
    <scope>NUCLEOTIDE SEQUENCE</scope>
    <source>
        <tissue evidence="1">Leaf</tissue>
    </source>
</reference>